<feature type="compositionally biased region" description="Polar residues" evidence="2">
    <location>
        <begin position="1150"/>
        <end position="1160"/>
    </location>
</feature>
<feature type="coiled-coil region" evidence="1">
    <location>
        <begin position="494"/>
        <end position="528"/>
    </location>
</feature>
<evidence type="ECO:0000313" key="4">
    <source>
        <dbReference type="Proteomes" id="UP001497525"/>
    </source>
</evidence>
<feature type="region of interest" description="Disordered" evidence="2">
    <location>
        <begin position="1053"/>
        <end position="1090"/>
    </location>
</feature>
<feature type="region of interest" description="Disordered" evidence="2">
    <location>
        <begin position="194"/>
        <end position="231"/>
    </location>
</feature>
<feature type="region of interest" description="Disordered" evidence="2">
    <location>
        <begin position="1138"/>
        <end position="1160"/>
    </location>
</feature>
<feature type="coiled-coil region" evidence="1">
    <location>
        <begin position="717"/>
        <end position="948"/>
    </location>
</feature>
<feature type="compositionally biased region" description="Polar residues" evidence="2">
    <location>
        <begin position="1311"/>
        <end position="1328"/>
    </location>
</feature>
<gene>
    <name evidence="3" type="ORF">CDAUBV1_LOCUS13546</name>
</gene>
<dbReference type="PANTHER" id="PTHR32258:SF28">
    <property type="entry name" value="PROTEIN NETWORKED 3A-RELATED"/>
    <property type="match status" value="1"/>
</dbReference>
<dbReference type="Proteomes" id="UP001497525">
    <property type="component" value="Unassembled WGS sequence"/>
</dbReference>
<dbReference type="EMBL" id="CAXLJL010000523">
    <property type="protein sequence ID" value="CAL5138736.1"/>
    <property type="molecule type" value="Genomic_DNA"/>
</dbReference>
<accession>A0AAV2TQF8</accession>
<reference evidence="3" key="1">
    <citation type="submission" date="2024-06" db="EMBL/GenBank/DDBJ databases">
        <authorList>
            <person name="Liu X."/>
            <person name="Lenzi L."/>
            <person name="Haldenby T S."/>
            <person name="Uol C."/>
        </authorList>
    </citation>
    <scope>NUCLEOTIDE SEQUENCE</scope>
</reference>
<name>A0AAV2TQF8_CALDB</name>
<feature type="region of interest" description="Disordered" evidence="2">
    <location>
        <begin position="1295"/>
        <end position="1343"/>
    </location>
</feature>
<dbReference type="PANTHER" id="PTHR32258">
    <property type="entry name" value="PROTEIN NETWORKED 4A"/>
    <property type="match status" value="1"/>
</dbReference>
<feature type="compositionally biased region" description="Basic and acidic residues" evidence="2">
    <location>
        <begin position="1138"/>
        <end position="1149"/>
    </location>
</feature>
<keyword evidence="1" id="KW-0175">Coiled coil</keyword>
<evidence type="ECO:0000313" key="3">
    <source>
        <dbReference type="EMBL" id="CAL5138736.1"/>
    </source>
</evidence>
<feature type="coiled-coil region" evidence="1">
    <location>
        <begin position="564"/>
        <end position="662"/>
    </location>
</feature>
<proteinExistence type="predicted"/>
<organism evidence="3 4">
    <name type="scientific">Calicophoron daubneyi</name>
    <name type="common">Rumen fluke</name>
    <name type="synonym">Paramphistomum daubneyi</name>
    <dbReference type="NCBI Taxonomy" id="300641"/>
    <lineage>
        <taxon>Eukaryota</taxon>
        <taxon>Metazoa</taxon>
        <taxon>Spiralia</taxon>
        <taxon>Lophotrochozoa</taxon>
        <taxon>Platyhelminthes</taxon>
        <taxon>Trematoda</taxon>
        <taxon>Digenea</taxon>
        <taxon>Plagiorchiida</taxon>
        <taxon>Pronocephalata</taxon>
        <taxon>Paramphistomoidea</taxon>
        <taxon>Paramphistomidae</taxon>
        <taxon>Calicophoron</taxon>
    </lineage>
</organism>
<evidence type="ECO:0000256" key="1">
    <source>
        <dbReference type="SAM" id="Coils"/>
    </source>
</evidence>
<protein>
    <submittedName>
        <fullName evidence="3">Uncharacterized protein</fullName>
    </submittedName>
</protein>
<dbReference type="InterPro" id="IPR051861">
    <property type="entry name" value="NET_actin-binding_domain"/>
</dbReference>
<feature type="compositionally biased region" description="Polar residues" evidence="2">
    <location>
        <begin position="214"/>
        <end position="225"/>
    </location>
</feature>
<feature type="coiled-coil region" evidence="1">
    <location>
        <begin position="264"/>
        <end position="374"/>
    </location>
</feature>
<evidence type="ECO:0000256" key="2">
    <source>
        <dbReference type="SAM" id="MobiDB-lite"/>
    </source>
</evidence>
<comment type="caution">
    <text evidence="3">The sequence shown here is derived from an EMBL/GenBank/DDBJ whole genome shotgun (WGS) entry which is preliminary data.</text>
</comment>
<sequence>MQVAARKLTCLQKWIKIIVPSSGSFERDDSLFLELIDVVRDCSLKEATPCDQIFRTVLSTLSEFYSIDVRSTLEPTREDSGNYSLYGRCCLFLLILAMGLRLKCKLFMDTAFKLPSAMHYCVVELTQPLIDESPITLSSFSGLSFDSENQPLTPIHRGCPVKIPVTCPAGGMRFPFSTVGTKAESEAYDAPLRNSKKESGNFYSPLSAGPASRLLQNRNHSSGGKTSIEDEYESASSPLYSLKTILDSPNLISKAQYLSKLEEVRHLSAQLNEVQHLYEEANEEIERLNTAFQNSEVERKEIQIRLKRRERELTELRDELAFAKDSGTGREEAERNADRLRERLHCAMEELKVKAEVEEENQSLVAENEKLRGKLKKLDEFRSRLVAQQSLEQQLCQTKTSLRVAEEKIFDLIRDRERDLAASEAELNARTARCSRCHRIRSASDASPVAKLKCFSVVSLSPDSSQPDIVEDAAPNLSLPVAEVTPDISPESYRAENLSQVVAVNRQLEKLEMEVTSSKTQLLEARRQLALQRFRAIAAQFIAEKRIDSIERLKSDLKTSRQSVDLREKKIVELETELVRLQELVRSTEEQAHVSEEKRGEEAKRWRLREEELVKELRSVEASTKAEIQRLSEECEFNQSVLHMKEDELESMKSQLDRVKSDAEAKVLELSKQSSVRETSLELEIARISALSNEMSITNDHLKDKLAHQLAANEAYRRSSEEELDCLRNKLMSLNTENRSIIQEKNLQLDQMRRNLQSEIDQLKEIKDDALRRACSLEKNLEEAQSNIESLSKELTAKSALAESSAMLLGQTRNDLSLALEKNKRLEAECGKQADQLKTLTGSLSEIQLRLAKEEEENVRNRGRCDSLSEQISCLESEVQHLKSHNDELQSLLDSGQRIRAELECRTDVLRRQMRQAEEEWERSQKQLEDCRAQLEDCRAQLIRLQQEMNVRYLQSAKFDRRLGHSQLGESHDSRIFHSVVNLSPAAQNARPSFGDPTYVAMTSTKLNLQRQPVTDRVSPLLSKHQSGTLNNDTDFTSVSSQSLRVMTPVKDGAQVSGMNGQDFISDPKTRSQSQISGSRPPWDTTAPVSPVGLRRRNVYSGCSPRHHASRFRRLLVNSDEENVENNLEPRPVRVVETRTISEPEETARPSDSGSNLFTRSPLHTSLSSEACTSNYSDVSSAKLSCSQSAVSCVPETPVPWNAPGAVNCRSVSAFDIAKYPVTVFTGKNQSASSVVCTRSNGDSESSRRGKKFSRLWKGKKIRKRDVNSVQIGSANAMSPQKIARFVKPFPPHSHTYALPQSSESSRSESMTSFPCNSASENDVTTPQILKKPSWHSLIGRKK</sequence>